<dbReference type="InterPro" id="IPR009045">
    <property type="entry name" value="Zn_M74/Hedgehog-like"/>
</dbReference>
<reference evidence="2" key="1">
    <citation type="submission" date="2018-06" db="EMBL/GenBank/DDBJ databases">
        <authorList>
            <person name="Zhirakovskaya E."/>
        </authorList>
    </citation>
    <scope>NUCLEOTIDE SEQUENCE</scope>
</reference>
<organism evidence="2">
    <name type="scientific">hydrothermal vent metagenome</name>
    <dbReference type="NCBI Taxonomy" id="652676"/>
    <lineage>
        <taxon>unclassified sequences</taxon>
        <taxon>metagenomes</taxon>
        <taxon>ecological metagenomes</taxon>
    </lineage>
</organism>
<evidence type="ECO:0000313" key="2">
    <source>
        <dbReference type="EMBL" id="VAW67852.1"/>
    </source>
</evidence>
<dbReference type="AlphaFoldDB" id="A0A3B0XXH0"/>
<dbReference type="Gene3D" id="3.30.1380.10">
    <property type="match status" value="1"/>
</dbReference>
<name>A0A3B0XXH0_9ZZZZ</name>
<dbReference type="SUPFAM" id="SSF55166">
    <property type="entry name" value="Hedgehog/DD-peptidase"/>
    <property type="match status" value="1"/>
</dbReference>
<gene>
    <name evidence="2" type="ORF">MNBD_GAMMA08-89</name>
</gene>
<dbReference type="InterPro" id="IPR013230">
    <property type="entry name" value="Peptidase_M15A_C"/>
</dbReference>
<dbReference type="Pfam" id="PF08291">
    <property type="entry name" value="Peptidase_M15_3"/>
    <property type="match status" value="1"/>
</dbReference>
<proteinExistence type="predicted"/>
<accession>A0A3B0XXH0</accession>
<dbReference type="EMBL" id="UOFH01000408">
    <property type="protein sequence ID" value="VAW67852.1"/>
    <property type="molecule type" value="Genomic_DNA"/>
</dbReference>
<evidence type="ECO:0000259" key="1">
    <source>
        <dbReference type="Pfam" id="PF08291"/>
    </source>
</evidence>
<feature type="domain" description="Peptidase M15A C-terminal" evidence="1">
    <location>
        <begin position="9"/>
        <end position="113"/>
    </location>
</feature>
<sequence>MDLNEKLSAHFTLAEMIKSETAARKGIDNMPPDDLIPKLKHLCEELLEPIRNHYGVPIRPNSGYRGVELNKEVGGSKTSQHCKAEAVDVEVPGVTNYDLAVWIKDNLKFDKLILEFYQPGVPGSGWVHVSLKADEEVNREEVLTYSNRTFSNGLLA</sequence>
<protein>
    <recommendedName>
        <fullName evidence="1">Peptidase M15A C-terminal domain-containing protein</fullName>
    </recommendedName>
</protein>